<keyword evidence="3" id="KW-1185">Reference proteome</keyword>
<feature type="domain" description="L27" evidence="2">
    <location>
        <begin position="3"/>
        <end position="63"/>
    </location>
</feature>
<name>A0A6I9YF68_9SAUR</name>
<dbReference type="KEGG" id="tsr:106549677"/>
<accession>A0A6I9YF68</accession>
<evidence type="ECO:0000313" key="4">
    <source>
        <dbReference type="RefSeq" id="XP_013922858.1"/>
    </source>
</evidence>
<evidence type="ECO:0000259" key="2">
    <source>
        <dbReference type="PROSITE" id="PS51022"/>
    </source>
</evidence>
<dbReference type="InterPro" id="IPR015143">
    <property type="entry name" value="L27_1"/>
</dbReference>
<dbReference type="PROSITE" id="PS51022">
    <property type="entry name" value="L27"/>
    <property type="match status" value="1"/>
</dbReference>
<dbReference type="InterPro" id="IPR036892">
    <property type="entry name" value="L27_dom_sf"/>
</dbReference>
<dbReference type="Proteomes" id="UP000504617">
    <property type="component" value="Unplaced"/>
</dbReference>
<evidence type="ECO:0000313" key="3">
    <source>
        <dbReference type="Proteomes" id="UP000504617"/>
    </source>
</evidence>
<feature type="region of interest" description="Disordered" evidence="1">
    <location>
        <begin position="70"/>
        <end position="98"/>
    </location>
</feature>
<dbReference type="InterPro" id="IPR004172">
    <property type="entry name" value="L27_dom"/>
</dbReference>
<dbReference type="RefSeq" id="XP_013922858.1">
    <property type="nucleotide sequence ID" value="XM_014067383.1"/>
</dbReference>
<proteinExistence type="predicted"/>
<dbReference type="OrthoDB" id="78824at2759"/>
<dbReference type="SUPFAM" id="SSF101288">
    <property type="entry name" value="L27 domain"/>
    <property type="match status" value="1"/>
</dbReference>
<evidence type="ECO:0000256" key="1">
    <source>
        <dbReference type="SAM" id="MobiDB-lite"/>
    </source>
</evidence>
<dbReference type="Gene3D" id="1.10.287.470">
    <property type="entry name" value="Helix hairpin bin"/>
    <property type="match status" value="1"/>
</dbReference>
<organism evidence="3 4">
    <name type="scientific">Thamnophis sirtalis</name>
    <dbReference type="NCBI Taxonomy" id="35019"/>
    <lineage>
        <taxon>Eukaryota</taxon>
        <taxon>Metazoa</taxon>
        <taxon>Chordata</taxon>
        <taxon>Craniata</taxon>
        <taxon>Vertebrata</taxon>
        <taxon>Euteleostomi</taxon>
        <taxon>Lepidosauria</taxon>
        <taxon>Squamata</taxon>
        <taxon>Bifurcata</taxon>
        <taxon>Unidentata</taxon>
        <taxon>Episquamata</taxon>
        <taxon>Toxicofera</taxon>
        <taxon>Serpentes</taxon>
        <taxon>Colubroidea</taxon>
        <taxon>Colubridae</taxon>
        <taxon>Natricinae</taxon>
        <taxon>Thamnophis</taxon>
    </lineage>
</organism>
<reference evidence="4" key="1">
    <citation type="submission" date="2025-08" db="UniProtKB">
        <authorList>
            <consortium name="RefSeq"/>
        </authorList>
    </citation>
    <scope>IDENTIFICATION</scope>
    <source>
        <tissue evidence="4">Skeletal muscle</tissue>
    </source>
</reference>
<gene>
    <name evidence="4" type="primary">LOC106549677</name>
</gene>
<dbReference type="Pfam" id="PF09058">
    <property type="entry name" value="L27_1"/>
    <property type="match status" value="1"/>
</dbReference>
<protein>
    <submittedName>
        <fullName evidence="4">Uncharacterized protein LOC106549677</fullName>
    </submittedName>
</protein>
<sequence>MSSREDTQRAVAILARYRGILQFPAEQPLRASIEKVTRIFQSELFQALLDIQECYKLSVLPACQQNGSAGLGPGGPSKSQDVADPGGQEGHPLQGRATGAVEAEPVPQLVRVTQGRMEMPAQVCSLVVVGVSGVLPKVNQTGSDVYLESGSKTQEQIPVDIYAMTKVVDETFTSEFLFLCSNAEIHLQLNIPWIFQNLLVN</sequence>
<dbReference type="GeneID" id="106549677"/>
<dbReference type="AlphaFoldDB" id="A0A6I9YF68"/>